<sequence>MTSNLNDVESAMDVDSNGPDGPTESSKPRLRPLTQREEQRLIAYLDERMLQLTRNHMKRSEHSSTTQTLTAYLEEARRIMALILQIPAVYPSGTIRIAYLLRLTGDALGATPGYSLTRQFSGPLAEGAANIVVDPQRIKANLVDLLDFLDDLDQAWLAVLEGQAWDPTSSEGVDVFQLLGPLVHSLQDNQDASIPDPQTNKSDIPPKLSKPSQTDKTRLRSLLLGGEATLEEWIVNEKVDKVMGMGGTEDDITGLLDKLGLLDEFDNIFTRTMDHLGGFGDIKQSDLMGGETPMSDPSTSKMLK</sequence>
<evidence type="ECO:0000256" key="1">
    <source>
        <dbReference type="SAM" id="MobiDB-lite"/>
    </source>
</evidence>
<evidence type="ECO:0000313" key="3">
    <source>
        <dbReference type="Proteomes" id="UP000307440"/>
    </source>
</evidence>
<evidence type="ECO:0000313" key="2">
    <source>
        <dbReference type="EMBL" id="TFK24666.1"/>
    </source>
</evidence>
<protein>
    <submittedName>
        <fullName evidence="2">Uncharacterized protein</fullName>
    </submittedName>
</protein>
<accession>A0A5C3KVV0</accession>
<dbReference type="OrthoDB" id="2574879at2759"/>
<organism evidence="2 3">
    <name type="scientific">Coprinopsis marcescibilis</name>
    <name type="common">Agaric fungus</name>
    <name type="synonym">Psathyrella marcescibilis</name>
    <dbReference type="NCBI Taxonomy" id="230819"/>
    <lineage>
        <taxon>Eukaryota</taxon>
        <taxon>Fungi</taxon>
        <taxon>Dikarya</taxon>
        <taxon>Basidiomycota</taxon>
        <taxon>Agaricomycotina</taxon>
        <taxon>Agaricomycetes</taxon>
        <taxon>Agaricomycetidae</taxon>
        <taxon>Agaricales</taxon>
        <taxon>Agaricineae</taxon>
        <taxon>Psathyrellaceae</taxon>
        <taxon>Coprinopsis</taxon>
    </lineage>
</organism>
<dbReference type="AlphaFoldDB" id="A0A5C3KVV0"/>
<dbReference type="EMBL" id="ML210197">
    <property type="protein sequence ID" value="TFK24666.1"/>
    <property type="molecule type" value="Genomic_DNA"/>
</dbReference>
<feature type="compositionally biased region" description="Polar residues" evidence="1">
    <location>
        <begin position="188"/>
        <end position="202"/>
    </location>
</feature>
<name>A0A5C3KVV0_COPMA</name>
<feature type="region of interest" description="Disordered" evidence="1">
    <location>
        <begin position="188"/>
        <end position="216"/>
    </location>
</feature>
<feature type="region of interest" description="Disordered" evidence="1">
    <location>
        <begin position="1"/>
        <end position="36"/>
    </location>
</feature>
<gene>
    <name evidence="2" type="ORF">FA15DRAFT_640830</name>
</gene>
<dbReference type="Proteomes" id="UP000307440">
    <property type="component" value="Unassembled WGS sequence"/>
</dbReference>
<reference evidence="2 3" key="1">
    <citation type="journal article" date="2019" name="Nat. Ecol. Evol.">
        <title>Megaphylogeny resolves global patterns of mushroom evolution.</title>
        <authorList>
            <person name="Varga T."/>
            <person name="Krizsan K."/>
            <person name="Foldi C."/>
            <person name="Dima B."/>
            <person name="Sanchez-Garcia M."/>
            <person name="Sanchez-Ramirez S."/>
            <person name="Szollosi G.J."/>
            <person name="Szarkandi J.G."/>
            <person name="Papp V."/>
            <person name="Albert L."/>
            <person name="Andreopoulos W."/>
            <person name="Angelini C."/>
            <person name="Antonin V."/>
            <person name="Barry K.W."/>
            <person name="Bougher N.L."/>
            <person name="Buchanan P."/>
            <person name="Buyck B."/>
            <person name="Bense V."/>
            <person name="Catcheside P."/>
            <person name="Chovatia M."/>
            <person name="Cooper J."/>
            <person name="Damon W."/>
            <person name="Desjardin D."/>
            <person name="Finy P."/>
            <person name="Geml J."/>
            <person name="Haridas S."/>
            <person name="Hughes K."/>
            <person name="Justo A."/>
            <person name="Karasinski D."/>
            <person name="Kautmanova I."/>
            <person name="Kiss B."/>
            <person name="Kocsube S."/>
            <person name="Kotiranta H."/>
            <person name="LaButti K.M."/>
            <person name="Lechner B.E."/>
            <person name="Liimatainen K."/>
            <person name="Lipzen A."/>
            <person name="Lukacs Z."/>
            <person name="Mihaltcheva S."/>
            <person name="Morgado L.N."/>
            <person name="Niskanen T."/>
            <person name="Noordeloos M.E."/>
            <person name="Ohm R.A."/>
            <person name="Ortiz-Santana B."/>
            <person name="Ovrebo C."/>
            <person name="Racz N."/>
            <person name="Riley R."/>
            <person name="Savchenko A."/>
            <person name="Shiryaev A."/>
            <person name="Soop K."/>
            <person name="Spirin V."/>
            <person name="Szebenyi C."/>
            <person name="Tomsovsky M."/>
            <person name="Tulloss R.E."/>
            <person name="Uehling J."/>
            <person name="Grigoriev I.V."/>
            <person name="Vagvolgyi C."/>
            <person name="Papp T."/>
            <person name="Martin F.M."/>
            <person name="Miettinen O."/>
            <person name="Hibbett D.S."/>
            <person name="Nagy L.G."/>
        </authorList>
    </citation>
    <scope>NUCLEOTIDE SEQUENCE [LARGE SCALE GENOMIC DNA]</scope>
    <source>
        <strain evidence="2 3">CBS 121175</strain>
    </source>
</reference>
<keyword evidence="3" id="KW-1185">Reference proteome</keyword>
<proteinExistence type="predicted"/>